<dbReference type="EC" id="3.1.-.-" evidence="1"/>
<keyword evidence="1" id="KW-0540">Nuclease</keyword>
<organism evidence="4 5">
    <name type="scientific">Petromyzon marinus</name>
    <name type="common">Sea lamprey</name>
    <dbReference type="NCBI Taxonomy" id="7757"/>
    <lineage>
        <taxon>Eukaryota</taxon>
        <taxon>Metazoa</taxon>
        <taxon>Chordata</taxon>
        <taxon>Craniata</taxon>
        <taxon>Vertebrata</taxon>
        <taxon>Cyclostomata</taxon>
        <taxon>Hyperoartia</taxon>
        <taxon>Petromyzontiformes</taxon>
        <taxon>Petromyzontidae</taxon>
        <taxon>Petromyzon</taxon>
    </lineage>
</organism>
<dbReference type="HAMAP" id="MF_03030">
    <property type="entry name" value="MGME1"/>
    <property type="match status" value="1"/>
</dbReference>
<accession>A0AAJ7SSP0</accession>
<dbReference type="Pfam" id="PF12705">
    <property type="entry name" value="PDDEXK_1"/>
    <property type="match status" value="1"/>
</dbReference>
<keyword evidence="1 5" id="KW-0269">Exonuclease</keyword>
<dbReference type="PANTHER" id="PTHR31340:SF3">
    <property type="entry name" value="MITOCHONDRIAL GENOME MAINTENANCE EXONUCLEASE 1"/>
    <property type="match status" value="1"/>
</dbReference>
<feature type="region of interest" description="Disordered" evidence="2">
    <location>
        <begin position="67"/>
        <end position="122"/>
    </location>
</feature>
<dbReference type="GeneID" id="116939796"/>
<dbReference type="GO" id="GO:0008297">
    <property type="term" value="F:single-stranded DNA exodeoxyribonuclease activity"/>
    <property type="evidence" value="ECO:0007669"/>
    <property type="project" value="UniProtKB-UniRule"/>
</dbReference>
<feature type="compositionally biased region" description="Basic and acidic residues" evidence="2">
    <location>
        <begin position="87"/>
        <end position="96"/>
    </location>
</feature>
<keyword evidence="4" id="KW-1185">Reference proteome</keyword>
<evidence type="ECO:0000313" key="5">
    <source>
        <dbReference type="RefSeq" id="XP_032804509.1"/>
    </source>
</evidence>
<reference evidence="5" key="1">
    <citation type="submission" date="2025-08" db="UniProtKB">
        <authorList>
            <consortium name="RefSeq"/>
        </authorList>
    </citation>
    <scope>IDENTIFICATION</scope>
    <source>
        <tissue evidence="5">Sperm</tissue>
    </source>
</reference>
<dbReference type="KEGG" id="pmrn:116939796"/>
<feature type="active site" evidence="1">
    <location>
        <position position="284"/>
    </location>
</feature>
<dbReference type="GO" id="GO:0043504">
    <property type="term" value="P:mitochondrial DNA repair"/>
    <property type="evidence" value="ECO:0007669"/>
    <property type="project" value="UniProtKB-UniRule"/>
</dbReference>
<dbReference type="AlphaFoldDB" id="A0AAJ7SSP0"/>
<dbReference type="InterPro" id="IPR011604">
    <property type="entry name" value="PDDEXK-like_dom_sf"/>
</dbReference>
<proteinExistence type="inferred from homology"/>
<dbReference type="GO" id="GO:0005739">
    <property type="term" value="C:mitochondrion"/>
    <property type="evidence" value="ECO:0007669"/>
    <property type="project" value="UniProtKB-SubCell"/>
</dbReference>
<evidence type="ECO:0000259" key="3">
    <source>
        <dbReference type="Pfam" id="PF12705"/>
    </source>
</evidence>
<dbReference type="Proteomes" id="UP001318040">
    <property type="component" value="Chromosome 6"/>
</dbReference>
<dbReference type="PANTHER" id="PTHR31340">
    <property type="entry name" value="MITOCHONDRIAL GENOME MAINTENANCE EXONUCLEASE 1"/>
    <property type="match status" value="1"/>
</dbReference>
<sequence>MMFVLSKAHRRLWRLFASPTSSTCGYSSSRKKVATSPSRYASAETERLQLEYQGLVQDLVAARCAQGSASQTQRRAPSRSPVLRFRSPADEQREAPEVPFPFLNDERHQDEGGGGGDDDGDEEEVVAAAPAPIRVEGPRAGGLSSVTRVLQGTMPLQQRYVLERWKRRMILELGKEGFDRYSLGVLRQGRKLHAAIQEALTQRLSNPGVDLQLATVMEQTAFAGEEESMEDNELLRGYARSVQPVLADLGRVRAVEGKVQHTRLQYMGHIDCLAEYRGQLCLIDWKTSEKPKPKLRDTYDNPLQVVAYAGAVNYDANYAPLQVEKGMVVVAYRDGSPAHTHVLDPWLCMEYWQRWLLRLQEFHSRAREGHPKRAKL</sequence>
<dbReference type="InterPro" id="IPR038726">
    <property type="entry name" value="PDDEXK_AddAB-type"/>
</dbReference>
<evidence type="ECO:0000313" key="4">
    <source>
        <dbReference type="Proteomes" id="UP001318040"/>
    </source>
</evidence>
<dbReference type="CTD" id="92667"/>
<evidence type="ECO:0000256" key="2">
    <source>
        <dbReference type="SAM" id="MobiDB-lite"/>
    </source>
</evidence>
<comment type="similarity">
    <text evidence="1">Belongs to the MGME1 family.</text>
</comment>
<comment type="function">
    <text evidence="1">Metal-dependent single-stranded DNA (ssDNA) exonuclease involved in mitochondrial genome maintenance. Has preference for 5'-3' exonuclease activity. Necessary for maintenance of proper 7S DNA levels. Probably involved in mitochondrial DNA (mtDNA) repair.</text>
</comment>
<dbReference type="Gene3D" id="3.90.320.10">
    <property type="match status" value="1"/>
</dbReference>
<gene>
    <name evidence="1 5" type="primary">MGME1</name>
</gene>
<evidence type="ECO:0000256" key="1">
    <source>
        <dbReference type="HAMAP-Rule" id="MF_03030"/>
    </source>
</evidence>
<protein>
    <recommendedName>
        <fullName evidence="1">Mitochondrial genome maintenance exonuclease 1</fullName>
        <ecNumber evidence="1">3.1.-.-</ecNumber>
    </recommendedName>
</protein>
<name>A0AAJ7SSP0_PETMA</name>
<dbReference type="GO" id="GO:0006264">
    <property type="term" value="P:mitochondrial DNA replication"/>
    <property type="evidence" value="ECO:0007669"/>
    <property type="project" value="TreeGrafter"/>
</dbReference>
<feature type="active site" evidence="1">
    <location>
        <position position="286"/>
    </location>
</feature>
<dbReference type="RefSeq" id="XP_032804509.1">
    <property type="nucleotide sequence ID" value="XM_032948618.1"/>
</dbReference>
<feature type="active site" evidence="1">
    <location>
        <position position="271"/>
    </location>
</feature>
<keyword evidence="1" id="KW-0378">Hydrolase</keyword>
<comment type="subcellular location">
    <subcellularLocation>
        <location evidence="1">Mitochondrion</location>
    </subcellularLocation>
</comment>
<keyword evidence="1" id="KW-0496">Mitochondrion</keyword>
<feature type="domain" description="PD-(D/E)XK endonuclease-like" evidence="3">
    <location>
        <begin position="164"/>
        <end position="358"/>
    </location>
</feature>